<dbReference type="InterPro" id="IPR040064">
    <property type="entry name" value="MoaA-like"/>
</dbReference>
<dbReference type="CDD" id="cd01335">
    <property type="entry name" value="Radical_SAM"/>
    <property type="match status" value="1"/>
</dbReference>
<dbReference type="InParanoid" id="A0A286UR50"/>
<dbReference type="SFLD" id="SFLDG01067">
    <property type="entry name" value="SPASM/twitch_domain_containing"/>
    <property type="match status" value="1"/>
</dbReference>
<dbReference type="Gene3D" id="3.20.20.70">
    <property type="entry name" value="Aldolase class I"/>
    <property type="match status" value="1"/>
</dbReference>
<evidence type="ECO:0000256" key="12">
    <source>
        <dbReference type="ARBA" id="ARBA00023134"/>
    </source>
</evidence>
<dbReference type="PROSITE" id="PS01305">
    <property type="entry name" value="MOAA_NIFB_PQQE"/>
    <property type="match status" value="1"/>
</dbReference>
<comment type="catalytic activity">
    <reaction evidence="15">
        <text>GTP + AH2 + S-adenosyl-L-methionine = (8S)-3',8-cyclo-7,8-dihydroguanosine 5'-triphosphate + 5'-deoxyadenosine + L-methionine + A + H(+)</text>
        <dbReference type="Rhea" id="RHEA:49576"/>
        <dbReference type="ChEBI" id="CHEBI:13193"/>
        <dbReference type="ChEBI" id="CHEBI:15378"/>
        <dbReference type="ChEBI" id="CHEBI:17319"/>
        <dbReference type="ChEBI" id="CHEBI:17499"/>
        <dbReference type="ChEBI" id="CHEBI:37565"/>
        <dbReference type="ChEBI" id="CHEBI:57844"/>
        <dbReference type="ChEBI" id="CHEBI:59789"/>
        <dbReference type="ChEBI" id="CHEBI:131766"/>
        <dbReference type="EC" id="4.1.99.22"/>
    </reaction>
</comment>
<dbReference type="InterPro" id="IPR013785">
    <property type="entry name" value="Aldolase_TIM"/>
</dbReference>
<comment type="pathway">
    <text evidence="3">Cofactor biosynthesis; molybdopterin biosynthesis.</text>
</comment>
<dbReference type="AlphaFoldDB" id="A0A286UR50"/>
<keyword evidence="18" id="KW-1185">Reference proteome</keyword>
<keyword evidence="14" id="KW-0456">Lyase</keyword>
<name>A0A286UR50_9AGAM</name>
<dbReference type="SUPFAM" id="SSF102114">
    <property type="entry name" value="Radical SAM enzymes"/>
    <property type="match status" value="1"/>
</dbReference>
<evidence type="ECO:0000256" key="15">
    <source>
        <dbReference type="ARBA" id="ARBA00048697"/>
    </source>
</evidence>
<evidence type="ECO:0000256" key="9">
    <source>
        <dbReference type="ARBA" id="ARBA00022741"/>
    </source>
</evidence>
<evidence type="ECO:0000256" key="13">
    <source>
        <dbReference type="ARBA" id="ARBA00023150"/>
    </source>
</evidence>
<dbReference type="InterPro" id="IPR000385">
    <property type="entry name" value="MoaA_NifB_PqqE_Fe-S-bd_CS"/>
</dbReference>
<organism evidence="17 18">
    <name type="scientific">Pyrrhoderma noxium</name>
    <dbReference type="NCBI Taxonomy" id="2282107"/>
    <lineage>
        <taxon>Eukaryota</taxon>
        <taxon>Fungi</taxon>
        <taxon>Dikarya</taxon>
        <taxon>Basidiomycota</taxon>
        <taxon>Agaricomycotina</taxon>
        <taxon>Agaricomycetes</taxon>
        <taxon>Hymenochaetales</taxon>
        <taxon>Hymenochaetaceae</taxon>
        <taxon>Pyrrhoderma</taxon>
    </lineage>
</organism>
<keyword evidence="13" id="KW-0501">Molybdenum cofactor biosynthesis</keyword>
<keyword evidence="8" id="KW-0479">Metal-binding</keyword>
<dbReference type="Proteomes" id="UP000217199">
    <property type="component" value="Unassembled WGS sequence"/>
</dbReference>
<evidence type="ECO:0000256" key="5">
    <source>
        <dbReference type="ARBA" id="ARBA00009862"/>
    </source>
</evidence>
<reference evidence="17 18" key="1">
    <citation type="journal article" date="2017" name="Mol. Ecol.">
        <title>Comparative and population genomic landscape of Phellinus noxius: A hypervariable fungus causing root rot in trees.</title>
        <authorList>
            <person name="Chung C.L."/>
            <person name="Lee T.J."/>
            <person name="Akiba M."/>
            <person name="Lee H.H."/>
            <person name="Kuo T.H."/>
            <person name="Liu D."/>
            <person name="Ke H.M."/>
            <person name="Yokoi T."/>
            <person name="Roa M.B."/>
            <person name="Lu M.J."/>
            <person name="Chang Y.Y."/>
            <person name="Ann P.J."/>
            <person name="Tsai J.N."/>
            <person name="Chen C.Y."/>
            <person name="Tzean S.S."/>
            <person name="Ota Y."/>
            <person name="Hattori T."/>
            <person name="Sahashi N."/>
            <person name="Liou R.F."/>
            <person name="Kikuchi T."/>
            <person name="Tsai I.J."/>
        </authorList>
    </citation>
    <scope>NUCLEOTIDE SEQUENCE [LARGE SCALE GENOMIC DNA]</scope>
    <source>
        <strain evidence="17 18">FFPRI411160</strain>
    </source>
</reference>
<proteinExistence type="inferred from homology"/>
<dbReference type="SUPFAM" id="SSF55040">
    <property type="entry name" value="Molybdenum cofactor biosynthesis protein C, MoaC"/>
    <property type="match status" value="1"/>
</dbReference>
<dbReference type="GO" id="GO:0061799">
    <property type="term" value="F:cyclic pyranopterin monophosphate synthase activity"/>
    <property type="evidence" value="ECO:0007669"/>
    <property type="project" value="UniProtKB-EC"/>
</dbReference>
<comment type="caution">
    <text evidence="17">The sequence shown here is derived from an EMBL/GenBank/DDBJ whole genome shotgun (WGS) entry which is preliminary data.</text>
</comment>
<dbReference type="PROSITE" id="PS51918">
    <property type="entry name" value="RADICAL_SAM"/>
    <property type="match status" value="1"/>
</dbReference>
<keyword evidence="12" id="KW-0342">GTP-binding</keyword>
<evidence type="ECO:0000313" key="18">
    <source>
        <dbReference type="Proteomes" id="UP000217199"/>
    </source>
</evidence>
<dbReference type="GO" id="GO:0006777">
    <property type="term" value="P:Mo-molybdopterin cofactor biosynthetic process"/>
    <property type="evidence" value="ECO:0007669"/>
    <property type="project" value="UniProtKB-KW"/>
</dbReference>
<evidence type="ECO:0000256" key="6">
    <source>
        <dbReference type="ARBA" id="ARBA00022485"/>
    </source>
</evidence>
<keyword evidence="10" id="KW-0408">Iron</keyword>
<protein>
    <submittedName>
        <fullName evidence="17">Molybdenum cofactor biosynthesis prote</fullName>
    </submittedName>
</protein>
<dbReference type="UniPathway" id="UPA00344"/>
<evidence type="ECO:0000256" key="8">
    <source>
        <dbReference type="ARBA" id="ARBA00022723"/>
    </source>
</evidence>
<dbReference type="GO" id="GO:0005525">
    <property type="term" value="F:GTP binding"/>
    <property type="evidence" value="ECO:0007669"/>
    <property type="project" value="UniProtKB-KW"/>
</dbReference>
<evidence type="ECO:0000256" key="2">
    <source>
        <dbReference type="ARBA" id="ARBA00001966"/>
    </source>
</evidence>
<keyword evidence="11" id="KW-0411">Iron-sulfur</keyword>
<evidence type="ECO:0000256" key="10">
    <source>
        <dbReference type="ARBA" id="ARBA00023004"/>
    </source>
</evidence>
<dbReference type="PANTHER" id="PTHR22960">
    <property type="entry name" value="MOLYBDOPTERIN COFACTOR SYNTHESIS PROTEIN A"/>
    <property type="match status" value="1"/>
</dbReference>
<evidence type="ECO:0000256" key="3">
    <source>
        <dbReference type="ARBA" id="ARBA00005046"/>
    </source>
</evidence>
<dbReference type="Pfam" id="PF06463">
    <property type="entry name" value="Mob_synth_C"/>
    <property type="match status" value="1"/>
</dbReference>
<dbReference type="SFLD" id="SFLDS00029">
    <property type="entry name" value="Radical_SAM"/>
    <property type="match status" value="1"/>
</dbReference>
<evidence type="ECO:0000256" key="7">
    <source>
        <dbReference type="ARBA" id="ARBA00022691"/>
    </source>
</evidence>
<dbReference type="InterPro" id="IPR013483">
    <property type="entry name" value="MoaA"/>
</dbReference>
<evidence type="ECO:0000256" key="1">
    <source>
        <dbReference type="ARBA" id="ARBA00001637"/>
    </source>
</evidence>
<evidence type="ECO:0000256" key="4">
    <source>
        <dbReference type="ARBA" id="ARBA00008484"/>
    </source>
</evidence>
<comment type="cofactor">
    <cofactor evidence="2">
        <name>[4Fe-4S] cluster</name>
        <dbReference type="ChEBI" id="CHEBI:49883"/>
    </cofactor>
</comment>
<dbReference type="HAMAP" id="MF_01225_B">
    <property type="entry name" value="MoaA_B"/>
    <property type="match status" value="1"/>
</dbReference>
<evidence type="ECO:0000313" key="17">
    <source>
        <dbReference type="EMBL" id="PAV22078.1"/>
    </source>
</evidence>
<dbReference type="InterPro" id="IPR047594">
    <property type="entry name" value="MoaC_bact/euk"/>
</dbReference>
<accession>A0A286UR50</accession>
<dbReference type="InterPro" id="IPR006638">
    <property type="entry name" value="Elp3/MiaA/NifB-like_rSAM"/>
</dbReference>
<keyword evidence="7" id="KW-0949">S-adenosyl-L-methionine</keyword>
<dbReference type="CDD" id="cd21117">
    <property type="entry name" value="Twitch_MoaA"/>
    <property type="match status" value="1"/>
</dbReference>
<dbReference type="PANTHER" id="PTHR22960:SF0">
    <property type="entry name" value="MOLYBDENUM COFACTOR BIOSYNTHESIS PROTEIN 1"/>
    <property type="match status" value="1"/>
</dbReference>
<dbReference type="GO" id="GO:0051539">
    <property type="term" value="F:4 iron, 4 sulfur cluster binding"/>
    <property type="evidence" value="ECO:0007669"/>
    <property type="project" value="UniProtKB-KW"/>
</dbReference>
<dbReference type="EMBL" id="NBII01000002">
    <property type="protein sequence ID" value="PAV22078.1"/>
    <property type="molecule type" value="Genomic_DNA"/>
</dbReference>
<dbReference type="SFLD" id="SFLDG01383">
    <property type="entry name" value="cyclic_pyranopterin_phosphate"/>
    <property type="match status" value="1"/>
</dbReference>
<dbReference type="NCBIfam" id="NF006870">
    <property type="entry name" value="PRK09364.1"/>
    <property type="match status" value="1"/>
</dbReference>
<dbReference type="InterPro" id="IPR036522">
    <property type="entry name" value="MoaC_sf"/>
</dbReference>
<evidence type="ECO:0000259" key="16">
    <source>
        <dbReference type="PROSITE" id="PS51918"/>
    </source>
</evidence>
<comment type="catalytic activity">
    <reaction evidence="1">
        <text>(8S)-3',8-cyclo-7,8-dihydroguanosine 5'-triphosphate = cyclic pyranopterin phosphate + diphosphate</text>
        <dbReference type="Rhea" id="RHEA:49580"/>
        <dbReference type="ChEBI" id="CHEBI:33019"/>
        <dbReference type="ChEBI" id="CHEBI:59648"/>
        <dbReference type="ChEBI" id="CHEBI:131766"/>
        <dbReference type="EC" id="4.6.1.17"/>
    </reaction>
</comment>
<dbReference type="SFLD" id="SFLDG01386">
    <property type="entry name" value="main_SPASM_domain-containing"/>
    <property type="match status" value="1"/>
</dbReference>
<keyword evidence="6" id="KW-0004">4Fe-4S</keyword>
<keyword evidence="9" id="KW-0547">Nucleotide-binding</keyword>
<dbReference type="Gene3D" id="3.30.70.640">
    <property type="entry name" value="Molybdopterin cofactor biosynthesis C (MoaC) domain"/>
    <property type="match status" value="1"/>
</dbReference>
<dbReference type="InterPro" id="IPR050105">
    <property type="entry name" value="MoCo_biosynth_MoaA/MoaC"/>
</dbReference>
<evidence type="ECO:0000256" key="11">
    <source>
        <dbReference type="ARBA" id="ARBA00023014"/>
    </source>
</evidence>
<dbReference type="InterPro" id="IPR010505">
    <property type="entry name" value="MoaA_twitch"/>
</dbReference>
<dbReference type="NCBIfam" id="TIGR02666">
    <property type="entry name" value="moaA"/>
    <property type="match status" value="1"/>
</dbReference>
<dbReference type="SMART" id="SM00729">
    <property type="entry name" value="Elp3"/>
    <property type="match status" value="1"/>
</dbReference>
<dbReference type="Pfam" id="PF01967">
    <property type="entry name" value="MoaC"/>
    <property type="match status" value="1"/>
</dbReference>
<dbReference type="STRING" id="2282107.A0A286UR50"/>
<dbReference type="Pfam" id="PF04055">
    <property type="entry name" value="Radical_SAM"/>
    <property type="match status" value="1"/>
</dbReference>
<feature type="domain" description="Radical SAM core" evidence="16">
    <location>
        <begin position="62"/>
        <end position="299"/>
    </location>
</feature>
<dbReference type="CDD" id="cd01420">
    <property type="entry name" value="MoaC_PE"/>
    <property type="match status" value="1"/>
</dbReference>
<comment type="similarity">
    <text evidence="4">In the C-terminal section; belongs to the MoaC family.</text>
</comment>
<sequence>MFARGSSVKTRFHQRGSVNIQVKTSLLLRSSISSASEQLLTRARTRISEVDKHYDVPILFDNYQRRHDYLRISLTERCNLRCFYCMPSDGIELSPSSNILSDDEIIRLATLFVQNGVKKIRLTGGEPTVRKSIIKLIGRLNELRRIGLQTIAMTSNGLALHRKLPTLVENGLTHLNLSLDTLDPLKFEIMTRRQGHDAVLKALRSALENPNIQSVKLNVVVVRGLNEHEVPKFIELTREQALSIRFIEFMPFSGNKWDKQKMVPSAELLARLSDMYPQINKVSDEQNDTARSCRVAGYRGSFGFISSMSDHFCGSCNRLRITADGQIKVCLFDANEVSLRDLMRNGASDEALLRVIRAALKLKKEKHAGMEDIDVINNRPMIKIGDLYGIRTSSASLNSFLSGSVHQGRKAPSGLCNFSRCFTTSSQHYNSEVGSRLTHIDEHGLPKMVDVSEKAITQRSATAQGRIYIPKIAFDLIQGTETKPTLGPDTELEKSKIKSKSKGNVLTIAQLAGIMASKKTSDLIPLCHPLPLSKVAVQLRVEENNVYADSSGKGTSPYSIVCESTVQCEGKTGVEMEALSAVSVSLLTVWDMLKAVAGKEMIISDIHVTKKSGGRSGNFERRLPEQ</sequence>
<dbReference type="GO" id="GO:0061798">
    <property type="term" value="F:GTP 3',8'-cyclase activity"/>
    <property type="evidence" value="ECO:0007669"/>
    <property type="project" value="UniProtKB-EC"/>
</dbReference>
<dbReference type="OrthoDB" id="429626at2759"/>
<dbReference type="InterPro" id="IPR058240">
    <property type="entry name" value="rSAM_sf"/>
</dbReference>
<dbReference type="GO" id="GO:0046872">
    <property type="term" value="F:metal ion binding"/>
    <property type="evidence" value="ECO:0007669"/>
    <property type="project" value="UniProtKB-KW"/>
</dbReference>
<gene>
    <name evidence="17" type="ORF">PNOK_0203500</name>
</gene>
<comment type="similarity">
    <text evidence="5">In the N-terminal section; belongs to the radical SAM superfamily. MoaA family.</text>
</comment>
<evidence type="ECO:0000256" key="14">
    <source>
        <dbReference type="ARBA" id="ARBA00023239"/>
    </source>
</evidence>
<dbReference type="InterPro" id="IPR007197">
    <property type="entry name" value="rSAM"/>
</dbReference>
<dbReference type="InterPro" id="IPR002820">
    <property type="entry name" value="Mopterin_CF_biosynth-C_dom"/>
</dbReference>